<comment type="caution">
    <text evidence="2">The sequence shown here is derived from an EMBL/GenBank/DDBJ whole genome shotgun (WGS) entry which is preliminary data.</text>
</comment>
<name>A0AAW0CSF8_9AGAR</name>
<feature type="compositionally biased region" description="Basic and acidic residues" evidence="1">
    <location>
        <begin position="373"/>
        <end position="387"/>
    </location>
</feature>
<gene>
    <name evidence="2" type="ORF">R3P38DRAFT_2767675</name>
</gene>
<dbReference type="AlphaFoldDB" id="A0AAW0CSF8"/>
<feature type="region of interest" description="Disordered" evidence="1">
    <location>
        <begin position="365"/>
        <end position="387"/>
    </location>
</feature>
<keyword evidence="3" id="KW-1185">Reference proteome</keyword>
<evidence type="ECO:0000313" key="2">
    <source>
        <dbReference type="EMBL" id="KAK7042054.1"/>
    </source>
</evidence>
<dbReference type="Proteomes" id="UP001362999">
    <property type="component" value="Unassembled WGS sequence"/>
</dbReference>
<evidence type="ECO:0000256" key="1">
    <source>
        <dbReference type="SAM" id="MobiDB-lite"/>
    </source>
</evidence>
<dbReference type="EMBL" id="JAWWNJ010000013">
    <property type="protein sequence ID" value="KAK7042054.1"/>
    <property type="molecule type" value="Genomic_DNA"/>
</dbReference>
<organism evidence="2 3">
    <name type="scientific">Favolaschia claudopus</name>
    <dbReference type="NCBI Taxonomy" id="2862362"/>
    <lineage>
        <taxon>Eukaryota</taxon>
        <taxon>Fungi</taxon>
        <taxon>Dikarya</taxon>
        <taxon>Basidiomycota</taxon>
        <taxon>Agaricomycotina</taxon>
        <taxon>Agaricomycetes</taxon>
        <taxon>Agaricomycetidae</taxon>
        <taxon>Agaricales</taxon>
        <taxon>Marasmiineae</taxon>
        <taxon>Mycenaceae</taxon>
        <taxon>Favolaschia</taxon>
    </lineage>
</organism>
<reference evidence="2 3" key="1">
    <citation type="journal article" date="2024" name="J Genomics">
        <title>Draft genome sequencing and assembly of Favolaschia claudopus CIRM-BRFM 2984 isolated from oak limbs.</title>
        <authorList>
            <person name="Navarro D."/>
            <person name="Drula E."/>
            <person name="Chaduli D."/>
            <person name="Cazenave R."/>
            <person name="Ahrendt S."/>
            <person name="Wang J."/>
            <person name="Lipzen A."/>
            <person name="Daum C."/>
            <person name="Barry K."/>
            <person name="Grigoriev I.V."/>
            <person name="Favel A."/>
            <person name="Rosso M.N."/>
            <person name="Martin F."/>
        </authorList>
    </citation>
    <scope>NUCLEOTIDE SEQUENCE [LARGE SCALE GENOMIC DNA]</scope>
    <source>
        <strain evidence="2 3">CIRM-BRFM 2984</strain>
    </source>
</reference>
<protein>
    <submittedName>
        <fullName evidence="2">Uncharacterized protein</fullName>
    </submittedName>
</protein>
<accession>A0AAW0CSF8</accession>
<proteinExistence type="predicted"/>
<sequence length="387" mass="42678">MSQPSENTLTSLVFHVPFPFDEPERLRMRYEALKRERGVQAAENYTKGCAAIALDAYMDPDLAAERGKWCEKAKTAFEAVVRANEQSLRHVEIVLPGRGVLEPLDLFACLREVEELVSLSVQWPLRGSLPITIIMSPALSDDFSQSAISRSYASFLASLTTLLTKAAPTIQRLRIALPQSTTRSTDPFYPLSFSPSLIPHTLPRLEILDLTHWSPPIPALTALLTDSNLLPNLRHLILDHGAEIPLSDLDDLDEDEIVDEMQERTSWAALGACLAIRQPALVSLCAALHDARGPGWPVGVRMTPASLRSALEADVGELILCTAWPTSKPNFNRGDDVPEGKDSDLYAHAEGCGHLAYPTEETPTLGLWPPLSEEGRAMDNLRGEPWY</sequence>
<evidence type="ECO:0000313" key="3">
    <source>
        <dbReference type="Proteomes" id="UP001362999"/>
    </source>
</evidence>